<gene>
    <name evidence="1" type="ORF">GCM10012280_57900</name>
</gene>
<dbReference type="RefSeq" id="WP_373287106.1">
    <property type="nucleotide sequence ID" value="NZ_BMMS01000031.1"/>
</dbReference>
<protein>
    <submittedName>
        <fullName evidence="1">Uncharacterized protein</fullName>
    </submittedName>
</protein>
<evidence type="ECO:0000313" key="2">
    <source>
        <dbReference type="Proteomes" id="UP000641932"/>
    </source>
</evidence>
<sequence length="60" mass="5948">MGFPRREAAATAAATCALSLSACGSGGGGAGDTADASGKVEGTVAFRTWWRPARSSPSCR</sequence>
<accession>A0A918DZZ9</accession>
<dbReference type="Proteomes" id="UP000641932">
    <property type="component" value="Unassembled WGS sequence"/>
</dbReference>
<dbReference type="PROSITE" id="PS51257">
    <property type="entry name" value="PROKAR_LIPOPROTEIN"/>
    <property type="match status" value="1"/>
</dbReference>
<dbReference type="AlphaFoldDB" id="A0A918DZZ9"/>
<evidence type="ECO:0000313" key="1">
    <source>
        <dbReference type="EMBL" id="GGO97036.1"/>
    </source>
</evidence>
<keyword evidence="2" id="KW-1185">Reference proteome</keyword>
<organism evidence="1 2">
    <name type="scientific">Wenjunlia tyrosinilytica</name>
    <dbReference type="NCBI Taxonomy" id="1544741"/>
    <lineage>
        <taxon>Bacteria</taxon>
        <taxon>Bacillati</taxon>
        <taxon>Actinomycetota</taxon>
        <taxon>Actinomycetes</taxon>
        <taxon>Kitasatosporales</taxon>
        <taxon>Streptomycetaceae</taxon>
        <taxon>Wenjunlia</taxon>
    </lineage>
</organism>
<proteinExistence type="predicted"/>
<reference evidence="1" key="1">
    <citation type="journal article" date="2014" name="Int. J. Syst. Evol. Microbiol.">
        <title>Complete genome sequence of Corynebacterium casei LMG S-19264T (=DSM 44701T), isolated from a smear-ripened cheese.</title>
        <authorList>
            <consortium name="US DOE Joint Genome Institute (JGI-PGF)"/>
            <person name="Walter F."/>
            <person name="Albersmeier A."/>
            <person name="Kalinowski J."/>
            <person name="Ruckert C."/>
        </authorList>
    </citation>
    <scope>NUCLEOTIDE SEQUENCE</scope>
    <source>
        <strain evidence="1">CGMCC 4.7201</strain>
    </source>
</reference>
<dbReference type="EMBL" id="BMMS01000031">
    <property type="protein sequence ID" value="GGO97036.1"/>
    <property type="molecule type" value="Genomic_DNA"/>
</dbReference>
<name>A0A918DZZ9_9ACTN</name>
<reference evidence="1" key="2">
    <citation type="submission" date="2020-09" db="EMBL/GenBank/DDBJ databases">
        <authorList>
            <person name="Sun Q."/>
            <person name="Zhou Y."/>
        </authorList>
    </citation>
    <scope>NUCLEOTIDE SEQUENCE</scope>
    <source>
        <strain evidence="1">CGMCC 4.7201</strain>
    </source>
</reference>
<comment type="caution">
    <text evidence="1">The sequence shown here is derived from an EMBL/GenBank/DDBJ whole genome shotgun (WGS) entry which is preliminary data.</text>
</comment>